<dbReference type="InterPro" id="IPR038718">
    <property type="entry name" value="SNF2-like_sf"/>
</dbReference>
<dbReference type="FunFam" id="3.40.50.10810:FF:000043">
    <property type="entry name" value="Transcription termination factor 2"/>
    <property type="match status" value="1"/>
</dbReference>
<dbReference type="PROSITE" id="PS51192">
    <property type="entry name" value="HELICASE_ATP_BIND_1"/>
    <property type="match status" value="1"/>
</dbReference>
<dbReference type="PANTHER" id="PTHR45626:SF50">
    <property type="entry name" value="TRANSCRIPTION TERMINATION FACTOR 2"/>
    <property type="match status" value="1"/>
</dbReference>
<evidence type="ECO:0000256" key="9">
    <source>
        <dbReference type="ARBA" id="ARBA00023015"/>
    </source>
</evidence>
<protein>
    <recommendedName>
        <fullName evidence="13">Transcription termination factor 2</fullName>
    </recommendedName>
    <alternativeName>
        <fullName evidence="15">RNA polymerase II termination factor</fullName>
    </alternativeName>
    <alternativeName>
        <fullName evidence="14">Transcription release factor 2</fullName>
    </alternativeName>
</protein>
<dbReference type="InterPro" id="IPR049730">
    <property type="entry name" value="SNF2/RAD54-like_C"/>
</dbReference>
<keyword evidence="10" id="KW-0238">DNA-binding</keyword>
<evidence type="ECO:0000256" key="16">
    <source>
        <dbReference type="SAM" id="MobiDB-lite"/>
    </source>
</evidence>
<dbReference type="InterPro" id="IPR000330">
    <property type="entry name" value="SNF2_N"/>
</dbReference>
<dbReference type="GO" id="GO:0003677">
    <property type="term" value="F:DNA binding"/>
    <property type="evidence" value="ECO:0007669"/>
    <property type="project" value="UniProtKB-KW"/>
</dbReference>
<keyword evidence="4" id="KW-0597">Phosphoprotein</keyword>
<keyword evidence="3" id="KW-0806">Transcription termination</keyword>
<dbReference type="GO" id="GO:0004386">
    <property type="term" value="F:helicase activity"/>
    <property type="evidence" value="ECO:0007669"/>
    <property type="project" value="UniProtKB-KW"/>
</dbReference>
<dbReference type="SUPFAM" id="SSF52540">
    <property type="entry name" value="P-loop containing nucleoside triphosphate hydrolases"/>
    <property type="match status" value="2"/>
</dbReference>
<dbReference type="PANTHER" id="PTHR45626">
    <property type="entry name" value="TRANSCRIPTION TERMINATION FACTOR 2-RELATED"/>
    <property type="match status" value="1"/>
</dbReference>
<dbReference type="InterPro" id="IPR014001">
    <property type="entry name" value="Helicase_ATP-bd"/>
</dbReference>
<evidence type="ECO:0000256" key="6">
    <source>
        <dbReference type="ARBA" id="ARBA00022801"/>
    </source>
</evidence>
<dbReference type="Gene3D" id="3.40.50.300">
    <property type="entry name" value="P-loop containing nucleotide triphosphate hydrolases"/>
    <property type="match status" value="1"/>
</dbReference>
<accession>A0ABD2NFS6</accession>
<dbReference type="SMART" id="SM00487">
    <property type="entry name" value="DEXDc"/>
    <property type="match status" value="1"/>
</dbReference>
<dbReference type="AlphaFoldDB" id="A0ABD2NFS6"/>
<dbReference type="Proteomes" id="UP001516400">
    <property type="component" value="Unassembled WGS sequence"/>
</dbReference>
<keyword evidence="8" id="KW-0067">ATP-binding</keyword>
<evidence type="ECO:0000256" key="7">
    <source>
        <dbReference type="ARBA" id="ARBA00022806"/>
    </source>
</evidence>
<comment type="caution">
    <text evidence="19">The sequence shown here is derived from an EMBL/GenBank/DDBJ whole genome shotgun (WGS) entry which is preliminary data.</text>
</comment>
<sequence length="885" mass="101000">MKKASSLKRKNRNRIMVSESEDDDIVSSFSSEKSENNIQDNSSVNSTMMITSTPDKKNSSVVRGKSYFKNMLQEKKTIVISESESDDIVISDSGDELNISANRSISLQNGKRNISGIHADKKNHLFMTPRSKKPEITSDSEDEESDIESNVGKSLSFSTSQQRRSRNISTEIDENSNSDVINSSQVIEDSFEDSPSISTPKNIEKVHPRLVSSVGKTQSTLDNFVKKNSVIDLEKINKVEKVTQPQSDAIKCKRTEYNEQIQKIKNYEMEMLRTKNYLNTIKLTNLPDKGQLLKARFETNKSNFLSAQERLRNMIVVEEDLPLQQETNTKSLLTQNWNNLEAGIAVVQPKTFGKKGLQNHNIERALTVDCLEQLHGSLKNRPSEEQVAADPVGLKVPLMDHQKRALTWLQYRETQRPPGGILADDMGLGKTLTMISLVLNTKSKDQDEEDLENEKSDDKKFSKYKGGTLIVCPASLLNQWAGEIDAKLKRGYLSYDLYHGPKRETKPKRLAQHDIVITTYTIVMNELDKNGPIFRVRWKRLILDEAHQIRNFKSQTSIACCELVSKLRWALTGTPVHNKELDMYALLKFLKCSPFDDLAVWKRWVSDKNSGGGERLHTVISSLMLRRTKDELMEQGKLTNMPSRKWELVPVVLDEDEMGLYHKVLLFSQTLFAQFLHQRAERNQDIVTTRSSNGDPNGEYFKMRQKLLKLNKMKEVSQHEILVLLLRLRQICCHPFLITKMLQGDEDLGDEEPEEREELNLLEQLNKLQLDDDTSTPQELNIADKGVGFKEAAKGLLNPSHPVFARDRLSSKVLLLSLTAGGVGLNLIGANHLFLLDLHWNPQLENQAQDRIYRIGQKKNVNVYKFMATNTIEERIKIYRKINLK</sequence>
<evidence type="ECO:0000259" key="18">
    <source>
        <dbReference type="PROSITE" id="PS51194"/>
    </source>
</evidence>
<evidence type="ECO:0000256" key="15">
    <source>
        <dbReference type="ARBA" id="ARBA00082628"/>
    </source>
</evidence>
<feature type="compositionally biased region" description="Acidic residues" evidence="16">
    <location>
        <begin position="138"/>
        <end position="147"/>
    </location>
</feature>
<organism evidence="19 20">
    <name type="scientific">Cryptolaemus montrouzieri</name>
    <dbReference type="NCBI Taxonomy" id="559131"/>
    <lineage>
        <taxon>Eukaryota</taxon>
        <taxon>Metazoa</taxon>
        <taxon>Ecdysozoa</taxon>
        <taxon>Arthropoda</taxon>
        <taxon>Hexapoda</taxon>
        <taxon>Insecta</taxon>
        <taxon>Pterygota</taxon>
        <taxon>Neoptera</taxon>
        <taxon>Endopterygota</taxon>
        <taxon>Coleoptera</taxon>
        <taxon>Polyphaga</taxon>
        <taxon>Cucujiformia</taxon>
        <taxon>Coccinelloidea</taxon>
        <taxon>Coccinellidae</taxon>
        <taxon>Scymninae</taxon>
        <taxon>Scymnini</taxon>
        <taxon>Cryptolaemus</taxon>
    </lineage>
</organism>
<evidence type="ECO:0000256" key="2">
    <source>
        <dbReference type="ARBA" id="ARBA00007025"/>
    </source>
</evidence>
<dbReference type="Gene3D" id="3.40.50.10810">
    <property type="entry name" value="Tandem AAA-ATPase domain"/>
    <property type="match status" value="1"/>
</dbReference>
<dbReference type="GO" id="GO:0005634">
    <property type="term" value="C:nucleus"/>
    <property type="evidence" value="ECO:0007669"/>
    <property type="project" value="UniProtKB-SubCell"/>
</dbReference>
<keyword evidence="9" id="KW-0805">Transcription regulation</keyword>
<dbReference type="GO" id="GO:0006353">
    <property type="term" value="P:DNA-templated transcription termination"/>
    <property type="evidence" value="ECO:0007669"/>
    <property type="project" value="UniProtKB-KW"/>
</dbReference>
<keyword evidence="7" id="KW-0347">Helicase</keyword>
<evidence type="ECO:0000256" key="11">
    <source>
        <dbReference type="ARBA" id="ARBA00023163"/>
    </source>
</evidence>
<dbReference type="InterPro" id="IPR001650">
    <property type="entry name" value="Helicase_C-like"/>
</dbReference>
<dbReference type="GO" id="GO:0005737">
    <property type="term" value="C:cytoplasm"/>
    <property type="evidence" value="ECO:0007669"/>
    <property type="project" value="UniProtKB-ARBA"/>
</dbReference>
<dbReference type="GO" id="GO:0005524">
    <property type="term" value="F:ATP binding"/>
    <property type="evidence" value="ECO:0007669"/>
    <property type="project" value="UniProtKB-KW"/>
</dbReference>
<feature type="compositionally biased region" description="Polar residues" evidence="16">
    <location>
        <begin position="151"/>
        <end position="170"/>
    </location>
</feature>
<reference evidence="19 20" key="1">
    <citation type="journal article" date="2021" name="BMC Biol.">
        <title>Horizontally acquired antibacterial genes associated with adaptive radiation of ladybird beetles.</title>
        <authorList>
            <person name="Li H.S."/>
            <person name="Tang X.F."/>
            <person name="Huang Y.H."/>
            <person name="Xu Z.Y."/>
            <person name="Chen M.L."/>
            <person name="Du X.Y."/>
            <person name="Qiu B.Y."/>
            <person name="Chen P.T."/>
            <person name="Zhang W."/>
            <person name="Slipinski A."/>
            <person name="Escalona H.E."/>
            <person name="Waterhouse R.M."/>
            <person name="Zwick A."/>
            <person name="Pang H."/>
        </authorList>
    </citation>
    <scope>NUCLEOTIDE SEQUENCE [LARGE SCALE GENOMIC DNA]</scope>
    <source>
        <strain evidence="19">SYSU2018</strain>
    </source>
</reference>
<dbReference type="EMBL" id="JABFTP020000103">
    <property type="protein sequence ID" value="KAL3277454.1"/>
    <property type="molecule type" value="Genomic_DNA"/>
</dbReference>
<evidence type="ECO:0000313" key="20">
    <source>
        <dbReference type="Proteomes" id="UP001516400"/>
    </source>
</evidence>
<dbReference type="Pfam" id="PF00176">
    <property type="entry name" value="SNF2-rel_dom"/>
    <property type="match status" value="1"/>
</dbReference>
<evidence type="ECO:0000256" key="13">
    <source>
        <dbReference type="ARBA" id="ARBA00070113"/>
    </source>
</evidence>
<evidence type="ECO:0000259" key="17">
    <source>
        <dbReference type="PROSITE" id="PS51192"/>
    </source>
</evidence>
<dbReference type="InterPro" id="IPR050628">
    <property type="entry name" value="SNF2_RAD54_helicase_TF"/>
</dbReference>
<comment type="subcellular location">
    <subcellularLocation>
        <location evidence="1">Nucleus</location>
    </subcellularLocation>
</comment>
<evidence type="ECO:0000313" key="19">
    <source>
        <dbReference type="EMBL" id="KAL3277454.1"/>
    </source>
</evidence>
<evidence type="ECO:0000256" key="1">
    <source>
        <dbReference type="ARBA" id="ARBA00004123"/>
    </source>
</evidence>
<dbReference type="GO" id="GO:0016787">
    <property type="term" value="F:hydrolase activity"/>
    <property type="evidence" value="ECO:0007669"/>
    <property type="project" value="UniProtKB-KW"/>
</dbReference>
<gene>
    <name evidence="19" type="ORF">HHI36_012802</name>
</gene>
<keyword evidence="12" id="KW-0539">Nucleus</keyword>
<keyword evidence="6" id="KW-0378">Hydrolase</keyword>
<feature type="region of interest" description="Disordered" evidence="16">
    <location>
        <begin position="128"/>
        <end position="170"/>
    </location>
</feature>
<feature type="compositionally biased region" description="Polar residues" evidence="16">
    <location>
        <begin position="36"/>
        <end position="53"/>
    </location>
</feature>
<feature type="compositionally biased region" description="Basic residues" evidence="16">
    <location>
        <begin position="1"/>
        <end position="13"/>
    </location>
</feature>
<keyword evidence="11" id="KW-0804">Transcription</keyword>
<evidence type="ECO:0000256" key="8">
    <source>
        <dbReference type="ARBA" id="ARBA00022840"/>
    </source>
</evidence>
<dbReference type="GO" id="GO:0008094">
    <property type="term" value="F:ATP-dependent activity, acting on DNA"/>
    <property type="evidence" value="ECO:0007669"/>
    <property type="project" value="UniProtKB-ARBA"/>
</dbReference>
<evidence type="ECO:0000256" key="3">
    <source>
        <dbReference type="ARBA" id="ARBA00022472"/>
    </source>
</evidence>
<feature type="region of interest" description="Disordered" evidence="16">
    <location>
        <begin position="1"/>
        <end position="62"/>
    </location>
</feature>
<feature type="domain" description="Helicase ATP-binding" evidence="17">
    <location>
        <begin position="411"/>
        <end position="593"/>
    </location>
</feature>
<dbReference type="PROSITE" id="PS51194">
    <property type="entry name" value="HELICASE_CTER"/>
    <property type="match status" value="1"/>
</dbReference>
<evidence type="ECO:0000256" key="12">
    <source>
        <dbReference type="ARBA" id="ARBA00023242"/>
    </source>
</evidence>
<proteinExistence type="inferred from homology"/>
<feature type="domain" description="Helicase C-terminal" evidence="18">
    <location>
        <begin position="702"/>
        <end position="885"/>
    </location>
</feature>
<dbReference type="Pfam" id="PF00271">
    <property type="entry name" value="Helicase_C"/>
    <property type="match status" value="1"/>
</dbReference>
<evidence type="ECO:0000256" key="5">
    <source>
        <dbReference type="ARBA" id="ARBA00022741"/>
    </source>
</evidence>
<evidence type="ECO:0000256" key="4">
    <source>
        <dbReference type="ARBA" id="ARBA00022553"/>
    </source>
</evidence>
<keyword evidence="20" id="KW-1185">Reference proteome</keyword>
<comment type="similarity">
    <text evidence="2">Belongs to the SNF2/RAD54 helicase family.</text>
</comment>
<dbReference type="InterPro" id="IPR027417">
    <property type="entry name" value="P-loop_NTPase"/>
</dbReference>
<dbReference type="CDD" id="cd18793">
    <property type="entry name" value="SF2_C_SNF"/>
    <property type="match status" value="1"/>
</dbReference>
<name>A0ABD2NFS6_9CUCU</name>
<evidence type="ECO:0000256" key="14">
    <source>
        <dbReference type="ARBA" id="ARBA00079067"/>
    </source>
</evidence>
<evidence type="ECO:0000256" key="10">
    <source>
        <dbReference type="ARBA" id="ARBA00023125"/>
    </source>
</evidence>
<keyword evidence="5" id="KW-0547">Nucleotide-binding</keyword>
<dbReference type="SMART" id="SM00490">
    <property type="entry name" value="HELICc"/>
    <property type="match status" value="1"/>
</dbReference>